<reference evidence="1 2" key="1">
    <citation type="submission" date="2014-10" db="EMBL/GenBank/DDBJ databases">
        <title>Genome sequence of Ponticoccus sp. strain UMTAT08 isolated from clonal culture of toxic dinoflagellate Alexandrium tamiyavanichii.</title>
        <authorList>
            <person name="Gan H.Y."/>
            <person name="Muhd D.-D."/>
            <person name="Mohd Noor M.E."/>
            <person name="Yeong Y.S."/>
            <person name="Usup G."/>
        </authorList>
    </citation>
    <scope>NUCLEOTIDE SEQUENCE [LARGE SCALE GENOMIC DNA]</scope>
    <source>
        <strain evidence="1 2">UMTAT08</strain>
    </source>
</reference>
<evidence type="ECO:0000313" key="2">
    <source>
        <dbReference type="Proteomes" id="UP000030960"/>
    </source>
</evidence>
<dbReference type="EMBL" id="JSUQ01000004">
    <property type="protein sequence ID" value="KHQ54025.1"/>
    <property type="molecule type" value="Genomic_DNA"/>
</dbReference>
<dbReference type="GO" id="GO:0008483">
    <property type="term" value="F:transaminase activity"/>
    <property type="evidence" value="ECO:0007669"/>
    <property type="project" value="UniProtKB-KW"/>
</dbReference>
<keyword evidence="2" id="KW-1185">Reference proteome</keyword>
<comment type="caution">
    <text evidence="1">The sequence shown here is derived from an EMBL/GenBank/DDBJ whole genome shotgun (WGS) entry which is preliminary data.</text>
</comment>
<keyword evidence="1" id="KW-0032">Aminotransferase</keyword>
<gene>
    <name evidence="1" type="ORF">OA50_01253</name>
</gene>
<evidence type="ECO:0000313" key="1">
    <source>
        <dbReference type="EMBL" id="KHQ54025.1"/>
    </source>
</evidence>
<organism evidence="1 2">
    <name type="scientific">Mameliella alba</name>
    <dbReference type="NCBI Taxonomy" id="561184"/>
    <lineage>
        <taxon>Bacteria</taxon>
        <taxon>Pseudomonadati</taxon>
        <taxon>Pseudomonadota</taxon>
        <taxon>Alphaproteobacteria</taxon>
        <taxon>Rhodobacterales</taxon>
        <taxon>Roseobacteraceae</taxon>
        <taxon>Mameliella</taxon>
    </lineage>
</organism>
<name>A0A0B3RSQ9_9RHOB</name>
<protein>
    <submittedName>
        <fullName evidence="1">Aminotransferase, class I</fullName>
    </submittedName>
</protein>
<sequence>MRNSRRGAVDPFIVMDVMEAARLAEAGGRSIVHM</sequence>
<dbReference type="AlphaFoldDB" id="A0A0B3RSQ9"/>
<dbReference type="Proteomes" id="UP000030960">
    <property type="component" value="Unassembled WGS sequence"/>
</dbReference>
<proteinExistence type="predicted"/>
<accession>A0A0B3RSQ9</accession>
<keyword evidence="1" id="KW-0808">Transferase</keyword>